<gene>
    <name evidence="1" type="ORF">UFOPK2143_01303</name>
    <name evidence="2" type="ORF">UFOPK2350_00185</name>
</gene>
<evidence type="ECO:0000313" key="1">
    <source>
        <dbReference type="EMBL" id="CAB4651427.1"/>
    </source>
</evidence>
<reference evidence="1" key="1">
    <citation type="submission" date="2020-05" db="EMBL/GenBank/DDBJ databases">
        <authorList>
            <person name="Chiriac C."/>
            <person name="Salcher M."/>
            <person name="Ghai R."/>
            <person name="Kavagutti S V."/>
        </authorList>
    </citation>
    <scope>NUCLEOTIDE SEQUENCE</scope>
</reference>
<proteinExistence type="predicted"/>
<name>A0A6J6KNK7_9ZZZZ</name>
<dbReference type="EMBL" id="CAEZXE010000009">
    <property type="protein sequence ID" value="CAB4668252.1"/>
    <property type="molecule type" value="Genomic_DNA"/>
</dbReference>
<dbReference type="EMBL" id="CAEZVV010000095">
    <property type="protein sequence ID" value="CAB4651427.1"/>
    <property type="molecule type" value="Genomic_DNA"/>
</dbReference>
<evidence type="ECO:0000313" key="2">
    <source>
        <dbReference type="EMBL" id="CAB4668252.1"/>
    </source>
</evidence>
<sequence>MARSWTFPALVGLREAGQMAEPVVIDPTDFDAVGVLTEAIVSLRAHVLISEVDASATVSAPEGWHPLVINAKQGGSSVLIVRFNELSSSRLRNVAEALSKRGWHLDEDREGATLRQPPGTTATDSAFEVLSAIGIGGAPTDSRTVVARDGNGNEVDLHP</sequence>
<accession>A0A6J6KNK7</accession>
<organism evidence="1">
    <name type="scientific">freshwater metagenome</name>
    <dbReference type="NCBI Taxonomy" id="449393"/>
    <lineage>
        <taxon>unclassified sequences</taxon>
        <taxon>metagenomes</taxon>
        <taxon>ecological metagenomes</taxon>
    </lineage>
</organism>
<protein>
    <submittedName>
        <fullName evidence="1">Unannotated protein</fullName>
    </submittedName>
</protein>
<dbReference type="AlphaFoldDB" id="A0A6J6KNK7"/>